<keyword evidence="9" id="KW-1185">Reference proteome</keyword>
<evidence type="ECO:0000313" key="9">
    <source>
        <dbReference type="Proteomes" id="UP000321363"/>
    </source>
</evidence>
<sequence>MNNKLYFKLAATNLKNNLRMFLPYIVTCIVIIALFYTINNLVNAEALKSISGGNFTIDVMKFGSILFTVLSLLFLMYTNSFIFKRRQKEIGLYNLLGLEKKHIKKILLIENWILAFITMFIGILMGTMFNQIVGKAMSSLMNVSLSVNAISLSAMIKTIATYMIFFLIIYLSNLKQIHSIRVIELMKGAQVGEVEPKAKFIWALLGVISLITGYSLSFKVNNPKDDLNVMLMVIIFVIIASYLLFIAISIVVLKILRKNENFYYNKKYFTLISTLLYRMKLNAVGLSNIAVLSTATLIVMTTTVSLYFGVDKELNNAFQYDVSIENTVENQTEQKKLQEFIDSNKERFGIEIKSATSYRGGKYAADLTGDGKEEFFLLLPLEDFNKLTKRNLSLAANEVLLLEDEVTAKLKSITVEDTSFDVIDTVKDFPIDTSLGNSVDANWMFVIAPLTGDLALKVGLENPVVFTMFQDFNMQGSTNAVNEFSHEIAKKAESIGNVDVSSKSIYRETLLVRYGSLLFLGMFISIILFAETALMIFYKQITEGYDDRKRFSIMKKVGMSDKEIRKTIRKQTLIMFFAPLAVALMHLVVSLQLVTNIIGIAIEDMGLIVLGSSLFAAIIYTVIYGVTFIFTEKSYKKIVGQ</sequence>
<feature type="transmembrane region" description="Helical" evidence="6">
    <location>
        <begin position="229"/>
        <end position="256"/>
    </location>
</feature>
<feature type="transmembrane region" description="Helical" evidence="6">
    <location>
        <begin position="608"/>
        <end position="631"/>
    </location>
</feature>
<feature type="transmembrane region" description="Helical" evidence="6">
    <location>
        <begin position="149"/>
        <end position="171"/>
    </location>
</feature>
<dbReference type="PANTHER" id="PTHR46795:SF3">
    <property type="entry name" value="ABC TRANSPORTER PERMEASE"/>
    <property type="match status" value="1"/>
</dbReference>
<feature type="transmembrane region" description="Helical" evidence="6">
    <location>
        <begin position="514"/>
        <end position="538"/>
    </location>
</feature>
<protein>
    <submittedName>
        <fullName evidence="8">ABC transporter permease</fullName>
    </submittedName>
</protein>
<keyword evidence="6" id="KW-0813">Transport</keyword>
<feature type="transmembrane region" description="Helical" evidence="6">
    <location>
        <begin position="59"/>
        <end position="78"/>
    </location>
</feature>
<keyword evidence="2 6" id="KW-1003">Cell membrane</keyword>
<dbReference type="PANTHER" id="PTHR46795">
    <property type="entry name" value="ABC TRANSPORTER PERMEASE-RELATED-RELATED"/>
    <property type="match status" value="1"/>
</dbReference>
<keyword evidence="3 6" id="KW-0812">Transmembrane</keyword>
<reference evidence="8 9" key="1">
    <citation type="journal article" date="2005" name="Int. J. Syst. Evol. Microbiol.">
        <title>Bacillus litoralis sp. nov., isolated from a tidal flat of the Yellow Sea in Korea.</title>
        <authorList>
            <person name="Yoon J.H."/>
            <person name="Oh T.K."/>
        </authorList>
    </citation>
    <scope>NUCLEOTIDE SEQUENCE [LARGE SCALE GENOMIC DNA]</scope>
    <source>
        <strain evidence="8 9">SW-211</strain>
    </source>
</reference>
<feature type="domain" description="ABC3 transporter permease C-terminal" evidence="7">
    <location>
        <begin position="63"/>
        <end position="174"/>
    </location>
</feature>
<gene>
    <name evidence="8" type="ORF">FS935_01185</name>
</gene>
<dbReference type="InterPro" id="IPR027022">
    <property type="entry name" value="ABC_permease_BceB-typ"/>
</dbReference>
<proteinExistence type="inferred from homology"/>
<dbReference type="PIRSF" id="PIRSF018968">
    <property type="entry name" value="ABC_permease_BceB"/>
    <property type="match status" value="1"/>
</dbReference>
<feature type="transmembrane region" description="Helical" evidence="6">
    <location>
        <begin position="106"/>
        <end position="129"/>
    </location>
</feature>
<feature type="transmembrane region" description="Helical" evidence="6">
    <location>
        <begin position="21"/>
        <end position="39"/>
    </location>
</feature>
<name>A0A5C6W4X0_9BACI</name>
<comment type="similarity">
    <text evidence="6">Belongs to the ABC-4 integral membrane protein family.</text>
</comment>
<evidence type="ECO:0000256" key="2">
    <source>
        <dbReference type="ARBA" id="ARBA00022475"/>
    </source>
</evidence>
<dbReference type="AlphaFoldDB" id="A0A5C6W4X0"/>
<keyword evidence="5 6" id="KW-0472">Membrane</keyword>
<dbReference type="GO" id="GO:0055085">
    <property type="term" value="P:transmembrane transport"/>
    <property type="evidence" value="ECO:0007669"/>
    <property type="project" value="UniProtKB-UniRule"/>
</dbReference>
<evidence type="ECO:0000256" key="6">
    <source>
        <dbReference type="PIRNR" id="PIRNR018968"/>
    </source>
</evidence>
<evidence type="ECO:0000313" key="8">
    <source>
        <dbReference type="EMBL" id="TXC92841.1"/>
    </source>
</evidence>
<dbReference type="InterPro" id="IPR052536">
    <property type="entry name" value="ABC-4_Integral_Memb_Prot"/>
</dbReference>
<feature type="transmembrane region" description="Helical" evidence="6">
    <location>
        <begin position="573"/>
        <end position="602"/>
    </location>
</feature>
<evidence type="ECO:0000256" key="5">
    <source>
        <dbReference type="ARBA" id="ARBA00023136"/>
    </source>
</evidence>
<organism evidence="8 9">
    <name type="scientific">Metabacillus litoralis</name>
    <dbReference type="NCBI Taxonomy" id="152268"/>
    <lineage>
        <taxon>Bacteria</taxon>
        <taxon>Bacillati</taxon>
        <taxon>Bacillota</taxon>
        <taxon>Bacilli</taxon>
        <taxon>Bacillales</taxon>
        <taxon>Bacillaceae</taxon>
        <taxon>Metabacillus</taxon>
    </lineage>
</organism>
<dbReference type="OrthoDB" id="1705903at2"/>
<comment type="subcellular location">
    <subcellularLocation>
        <location evidence="1 6">Cell membrane</location>
        <topology evidence="1 6">Multi-pass membrane protein</topology>
    </subcellularLocation>
</comment>
<feature type="transmembrane region" description="Helical" evidence="6">
    <location>
        <begin position="286"/>
        <end position="310"/>
    </location>
</feature>
<dbReference type="EMBL" id="VOQF01000001">
    <property type="protein sequence ID" value="TXC92841.1"/>
    <property type="molecule type" value="Genomic_DNA"/>
</dbReference>
<evidence type="ECO:0000256" key="1">
    <source>
        <dbReference type="ARBA" id="ARBA00004651"/>
    </source>
</evidence>
<dbReference type="RefSeq" id="WP_146945703.1">
    <property type="nucleotide sequence ID" value="NZ_VOQF01000001.1"/>
</dbReference>
<comment type="caution">
    <text evidence="8">The sequence shown here is derived from an EMBL/GenBank/DDBJ whole genome shotgun (WGS) entry which is preliminary data.</text>
</comment>
<evidence type="ECO:0000259" key="7">
    <source>
        <dbReference type="Pfam" id="PF02687"/>
    </source>
</evidence>
<keyword evidence="4 6" id="KW-1133">Transmembrane helix</keyword>
<dbReference type="InterPro" id="IPR003838">
    <property type="entry name" value="ABC3_permease_C"/>
</dbReference>
<dbReference type="Proteomes" id="UP000321363">
    <property type="component" value="Unassembled WGS sequence"/>
</dbReference>
<evidence type="ECO:0000256" key="3">
    <source>
        <dbReference type="ARBA" id="ARBA00022692"/>
    </source>
</evidence>
<dbReference type="Pfam" id="PF02687">
    <property type="entry name" value="FtsX"/>
    <property type="match status" value="1"/>
</dbReference>
<feature type="transmembrane region" description="Helical" evidence="6">
    <location>
        <begin position="200"/>
        <end position="217"/>
    </location>
</feature>
<evidence type="ECO:0000256" key="4">
    <source>
        <dbReference type="ARBA" id="ARBA00022989"/>
    </source>
</evidence>
<dbReference type="GO" id="GO:0005886">
    <property type="term" value="C:plasma membrane"/>
    <property type="evidence" value="ECO:0007669"/>
    <property type="project" value="UniProtKB-SubCell"/>
</dbReference>
<accession>A0A5C6W4X0</accession>